<dbReference type="InterPro" id="IPR041457">
    <property type="entry name" value="CxC2_KDZ-assoc"/>
</dbReference>
<dbReference type="HOGENOM" id="CLU_003703_13_1_1"/>
<evidence type="ECO:0000313" key="3">
    <source>
        <dbReference type="EMBL" id="KIM39386.1"/>
    </source>
</evidence>
<organism evidence="3 4">
    <name type="scientific">Hebeloma cylindrosporum</name>
    <dbReference type="NCBI Taxonomy" id="76867"/>
    <lineage>
        <taxon>Eukaryota</taxon>
        <taxon>Fungi</taxon>
        <taxon>Dikarya</taxon>
        <taxon>Basidiomycota</taxon>
        <taxon>Agaricomycotina</taxon>
        <taxon>Agaricomycetes</taxon>
        <taxon>Agaricomycetidae</taxon>
        <taxon>Agaricales</taxon>
        <taxon>Agaricineae</taxon>
        <taxon>Hymenogastraceae</taxon>
        <taxon>Hebeloma</taxon>
    </lineage>
</organism>
<dbReference type="Pfam" id="PF18758">
    <property type="entry name" value="KDZ"/>
    <property type="match status" value="1"/>
</dbReference>
<proteinExistence type="predicted"/>
<evidence type="ECO:0000313" key="4">
    <source>
        <dbReference type="Proteomes" id="UP000053424"/>
    </source>
</evidence>
<gene>
    <name evidence="3" type="ORF">M413DRAFT_74977</name>
</gene>
<dbReference type="AlphaFoldDB" id="A0A0C3C6Z6"/>
<dbReference type="EMBL" id="KN831786">
    <property type="protein sequence ID" value="KIM39386.1"/>
    <property type="molecule type" value="Genomic_DNA"/>
</dbReference>
<dbReference type="Proteomes" id="UP000053424">
    <property type="component" value="Unassembled WGS sequence"/>
</dbReference>
<protein>
    <recommendedName>
        <fullName evidence="2">CxC2-like cysteine cluster KDZ transposase-associated domain-containing protein</fullName>
    </recommendedName>
</protein>
<dbReference type="PANTHER" id="PTHR33096:SF1">
    <property type="entry name" value="CXC1-LIKE CYSTEINE CLUSTER ASSOCIATED WITH KDZ TRANSPOSASES DOMAIN-CONTAINING PROTEIN"/>
    <property type="match status" value="1"/>
</dbReference>
<sequence length="967" mass="109446">FLAALLGREALRPELAKCSHCTSDCWAVWRCQDCTLANPLCRRCMRVTHEANPLHKIQRWTGTHFRAAELWEVGTYLLVPHHAGEPICTILRTQASFLEKFEEPKDKLEQEKLSRTDHESGPIPRSDAFNNSYVRIVHTNGLHYLALVTCQCRGNVPQDLIASRLVPASLQNTRTLFSAQVLDFFRLCNLEMKASAYQFYHLLRRLTLPTAPAEVVDLYNEFRRMTRLWRWMKKLKWAGYGHNGKDATNVGAGELANFCPACPQPGVNLPENWKLDIHRWVFKFLATADGNFKANHIFQPNPFTDRWLWDGAGMFPNREEYKQFLLTAMETRSKAPCENTFRAISNALAASKVCDITGIVAIACARHGCFIPNAMVNLFKSEQQKNVDFALLKTIEAIGIDPEQGMMLMYDIVCQYIINLQMRIGHLLPLDLEIDRAIGMFHVHAHKEQCFFRYSPSLIPGAGVTAGEILESLWSGLNGISPSTRTATLAHRAEVLDDHACDSNHKKLLGMTKTLSRRYNEATENHRVAVEYLAEQTGDAEPLALQYWRQQIESAERRRLTNPSGMDIYGAQTHIGKGRATTSSAPDADPDSAPHTAVEIWLEFALVIEEKQIDIRQRVRHLGRDPRGEDRQKIEKLRTTLAPLLVELNRLQANAGVYQSAPHAGDRGQNQSDDPFDNDVEDDASSDPLAIWDVIVDGEEEDAPAVPPGPLPSAPPPSAPPPSAPPPRRTRSNVELVLRQKQARTHLQQLRQLIAEKSFQYSDVMRKAPRKGIITRARGTLKGINSQISWHCQVYSHCRDRLIALGADAEVLQEFCELKKEHVNASTAILKPNARGSKKLKLSWIWASVRRHVISGADDEVPAEADAAAILESVKRVHWLRARAQEMRWQEEVILVEHEMEWTVRYFLHKMDYWRAPPPPDREPPSSGAAAYAARKCAMWHDLALYADKSFKNVNINYKSLFSLTRN</sequence>
<dbReference type="InterPro" id="IPR040521">
    <property type="entry name" value="KDZ"/>
</dbReference>
<dbReference type="OrthoDB" id="3214502at2759"/>
<keyword evidence="4" id="KW-1185">Reference proteome</keyword>
<feature type="compositionally biased region" description="Pro residues" evidence="1">
    <location>
        <begin position="705"/>
        <end position="727"/>
    </location>
</feature>
<name>A0A0C3C6Z6_HEBCY</name>
<evidence type="ECO:0000256" key="1">
    <source>
        <dbReference type="SAM" id="MobiDB-lite"/>
    </source>
</evidence>
<feature type="region of interest" description="Disordered" evidence="1">
    <location>
        <begin position="660"/>
        <end position="684"/>
    </location>
</feature>
<accession>A0A0C3C6Z6</accession>
<feature type="domain" description="CxC2-like cysteine cluster KDZ transposase-associated" evidence="2">
    <location>
        <begin position="125"/>
        <end position="207"/>
    </location>
</feature>
<feature type="compositionally biased region" description="Acidic residues" evidence="1">
    <location>
        <begin position="674"/>
        <end position="684"/>
    </location>
</feature>
<feature type="region of interest" description="Disordered" evidence="1">
    <location>
        <begin position="701"/>
        <end position="731"/>
    </location>
</feature>
<dbReference type="PANTHER" id="PTHR33096">
    <property type="entry name" value="CXC2 DOMAIN-CONTAINING PROTEIN"/>
    <property type="match status" value="1"/>
</dbReference>
<dbReference type="Pfam" id="PF18803">
    <property type="entry name" value="CxC2"/>
    <property type="match status" value="1"/>
</dbReference>
<dbReference type="CDD" id="cd19757">
    <property type="entry name" value="Bbox1"/>
    <property type="match status" value="1"/>
</dbReference>
<reference evidence="4" key="2">
    <citation type="submission" date="2015-01" db="EMBL/GenBank/DDBJ databases">
        <title>Evolutionary Origins and Diversification of the Mycorrhizal Mutualists.</title>
        <authorList>
            <consortium name="DOE Joint Genome Institute"/>
            <consortium name="Mycorrhizal Genomics Consortium"/>
            <person name="Kohler A."/>
            <person name="Kuo A."/>
            <person name="Nagy L.G."/>
            <person name="Floudas D."/>
            <person name="Copeland A."/>
            <person name="Barry K.W."/>
            <person name="Cichocki N."/>
            <person name="Veneault-Fourrey C."/>
            <person name="LaButti K."/>
            <person name="Lindquist E.A."/>
            <person name="Lipzen A."/>
            <person name="Lundell T."/>
            <person name="Morin E."/>
            <person name="Murat C."/>
            <person name="Riley R."/>
            <person name="Ohm R."/>
            <person name="Sun H."/>
            <person name="Tunlid A."/>
            <person name="Henrissat B."/>
            <person name="Grigoriev I.V."/>
            <person name="Hibbett D.S."/>
            <person name="Martin F."/>
        </authorList>
    </citation>
    <scope>NUCLEOTIDE SEQUENCE [LARGE SCALE GENOMIC DNA]</scope>
    <source>
        <strain evidence="4">h7</strain>
    </source>
</reference>
<reference evidence="3 4" key="1">
    <citation type="submission" date="2014-04" db="EMBL/GenBank/DDBJ databases">
        <authorList>
            <consortium name="DOE Joint Genome Institute"/>
            <person name="Kuo A."/>
            <person name="Gay G."/>
            <person name="Dore J."/>
            <person name="Kohler A."/>
            <person name="Nagy L.G."/>
            <person name="Floudas D."/>
            <person name="Copeland A."/>
            <person name="Barry K.W."/>
            <person name="Cichocki N."/>
            <person name="Veneault-Fourrey C."/>
            <person name="LaButti K."/>
            <person name="Lindquist E.A."/>
            <person name="Lipzen A."/>
            <person name="Lundell T."/>
            <person name="Morin E."/>
            <person name="Murat C."/>
            <person name="Sun H."/>
            <person name="Tunlid A."/>
            <person name="Henrissat B."/>
            <person name="Grigoriev I.V."/>
            <person name="Hibbett D.S."/>
            <person name="Martin F."/>
            <person name="Nordberg H.P."/>
            <person name="Cantor M.N."/>
            <person name="Hua S.X."/>
        </authorList>
    </citation>
    <scope>NUCLEOTIDE SEQUENCE [LARGE SCALE GENOMIC DNA]</scope>
    <source>
        <strain evidence="4">h7</strain>
    </source>
</reference>
<feature type="non-terminal residue" evidence="3">
    <location>
        <position position="967"/>
    </location>
</feature>
<evidence type="ECO:0000259" key="2">
    <source>
        <dbReference type="Pfam" id="PF18803"/>
    </source>
</evidence>